<dbReference type="PANTHER" id="PTHR11422:SF0">
    <property type="entry name" value="T-CELL SURFACE GLYCOPROTEIN CD4"/>
    <property type="match status" value="1"/>
</dbReference>
<feature type="domain" description="Ig-like" evidence="4">
    <location>
        <begin position="332"/>
        <end position="398"/>
    </location>
</feature>
<accession>A0A3Q3X6F0</accession>
<dbReference type="SMART" id="SM00409">
    <property type="entry name" value="IG"/>
    <property type="match status" value="4"/>
</dbReference>
<organism evidence="5 6">
    <name type="scientific">Mola mola</name>
    <name type="common">Ocean sunfish</name>
    <name type="synonym">Tetraodon mola</name>
    <dbReference type="NCBI Taxonomy" id="94237"/>
    <lineage>
        <taxon>Eukaryota</taxon>
        <taxon>Metazoa</taxon>
        <taxon>Chordata</taxon>
        <taxon>Craniata</taxon>
        <taxon>Vertebrata</taxon>
        <taxon>Euteleostomi</taxon>
        <taxon>Actinopterygii</taxon>
        <taxon>Neopterygii</taxon>
        <taxon>Teleostei</taxon>
        <taxon>Neoteleostei</taxon>
        <taxon>Acanthomorphata</taxon>
        <taxon>Eupercaria</taxon>
        <taxon>Tetraodontiformes</taxon>
        <taxon>Molidae</taxon>
        <taxon>Mola</taxon>
    </lineage>
</organism>
<evidence type="ECO:0000313" key="5">
    <source>
        <dbReference type="Ensembl" id="ENSMMOP00000020954.1"/>
    </source>
</evidence>
<evidence type="ECO:0000256" key="2">
    <source>
        <dbReference type="SAM" id="Phobius"/>
    </source>
</evidence>
<evidence type="ECO:0000256" key="3">
    <source>
        <dbReference type="SAM" id="SignalP"/>
    </source>
</evidence>
<evidence type="ECO:0000259" key="4">
    <source>
        <dbReference type="PROSITE" id="PS50835"/>
    </source>
</evidence>
<dbReference type="SUPFAM" id="SSF48726">
    <property type="entry name" value="Immunoglobulin"/>
    <property type="match status" value="4"/>
</dbReference>
<dbReference type="InterPro" id="IPR007110">
    <property type="entry name" value="Ig-like_dom"/>
</dbReference>
<reference evidence="5" key="2">
    <citation type="submission" date="2025-09" db="UniProtKB">
        <authorList>
            <consortium name="Ensembl"/>
        </authorList>
    </citation>
    <scope>IDENTIFICATION</scope>
</reference>
<keyword evidence="2" id="KW-1133">Transmembrane helix</keyword>
<feature type="transmembrane region" description="Helical" evidence="2">
    <location>
        <begin position="481"/>
        <end position="501"/>
    </location>
</feature>
<keyword evidence="6" id="KW-1185">Reference proteome</keyword>
<keyword evidence="3" id="KW-0732">Signal</keyword>
<dbReference type="InterPro" id="IPR036179">
    <property type="entry name" value="Ig-like_dom_sf"/>
</dbReference>
<feature type="domain" description="Ig-like" evidence="4">
    <location>
        <begin position="113"/>
        <end position="191"/>
    </location>
</feature>
<keyword evidence="1" id="KW-0393">Immunoglobulin domain</keyword>
<dbReference type="Proteomes" id="UP000261620">
    <property type="component" value="Unplaced"/>
</dbReference>
<dbReference type="STRING" id="94237.ENSMMOP00000020954"/>
<dbReference type="InterPro" id="IPR013783">
    <property type="entry name" value="Ig-like_fold"/>
</dbReference>
<dbReference type="Gene3D" id="2.60.40.10">
    <property type="entry name" value="Immunoglobulins"/>
    <property type="match status" value="4"/>
</dbReference>
<evidence type="ECO:0000256" key="1">
    <source>
        <dbReference type="ARBA" id="ARBA00023319"/>
    </source>
</evidence>
<protein>
    <recommendedName>
        <fullName evidence="4">Ig-like domain-containing protein</fullName>
    </recommendedName>
</protein>
<feature type="chain" id="PRO_5018562561" description="Ig-like domain-containing protein" evidence="3">
    <location>
        <begin position="28"/>
        <end position="506"/>
    </location>
</feature>
<reference evidence="5" key="1">
    <citation type="submission" date="2025-08" db="UniProtKB">
        <authorList>
            <consortium name="Ensembl"/>
        </authorList>
    </citation>
    <scope>IDENTIFICATION</scope>
</reference>
<dbReference type="PANTHER" id="PTHR11422">
    <property type="entry name" value="T-CELL SURFACE GLYCOPROTEIN CD4"/>
    <property type="match status" value="1"/>
</dbReference>
<dbReference type="Pfam" id="PF00047">
    <property type="entry name" value="ig"/>
    <property type="match status" value="1"/>
</dbReference>
<feature type="domain" description="Ig-like" evidence="4">
    <location>
        <begin position="200"/>
        <end position="315"/>
    </location>
</feature>
<sequence length="506" mass="57590">EIFYLYMEILFQSVLILIAVLTSATGAEEVIYAQLGETITLKPPEGYKSHNYYLYWYFGDYEFQIRSICLADKEWMHFSLSNGSLKVTFIQQEQFGTFTCKLTWDGVKTETTYKIIKLSVNSSFVVLPGEPLPLVCDTETLHSPNKPEIHWLNPQEEIHSPSVTVNATNQHNGQWACVVTHDKKIHKAKISILVLAPLQPQYTSKSSPLTIPCSISSHISWEQIKAKGIQEGHWQFFQKPSSCLKSVDPQRLFQLSLKKPVSWSKEGEDRGLTPVSGLEKGVLSLTKKQWKVEDRGDYVCTLKFNNGVTLNRTVHVDVLQISASPGIHLISGQQLNLTCSLSYPLSSDMSMKWIVPEQSSQQPVAFQQGSTYFTILRVDTNDGGNWACELWQRNKRLTAAVITLMIGENRKKGHDYDLVARPFFMTETFFYIMCLIMSFSIVYRTQADHCAPQPHPRFHSPPTQKSTVNPYIFLCIRSHSIIIIIALRVLFFSICISLSLAEFSRR</sequence>
<name>A0A3Q3X6F0_MOLML</name>
<dbReference type="PROSITE" id="PS50835">
    <property type="entry name" value="IG_LIKE"/>
    <property type="match status" value="3"/>
</dbReference>
<proteinExistence type="predicted"/>
<dbReference type="InterPro" id="IPR013151">
    <property type="entry name" value="Immunoglobulin_dom"/>
</dbReference>
<keyword evidence="2" id="KW-0812">Transmembrane</keyword>
<dbReference type="AlphaFoldDB" id="A0A3Q3X6F0"/>
<dbReference type="Ensembl" id="ENSMMOT00000021306.1">
    <property type="protein sequence ID" value="ENSMMOP00000020954.1"/>
    <property type="gene ID" value="ENSMMOG00000015858.1"/>
</dbReference>
<keyword evidence="2" id="KW-0472">Membrane</keyword>
<feature type="signal peptide" evidence="3">
    <location>
        <begin position="1"/>
        <end position="27"/>
    </location>
</feature>
<dbReference type="InterPro" id="IPR003599">
    <property type="entry name" value="Ig_sub"/>
</dbReference>
<evidence type="ECO:0000313" key="6">
    <source>
        <dbReference type="Proteomes" id="UP000261620"/>
    </source>
</evidence>